<evidence type="ECO:0000256" key="3">
    <source>
        <dbReference type="ARBA" id="ARBA00022679"/>
    </source>
</evidence>
<evidence type="ECO:0000256" key="5">
    <source>
        <dbReference type="RuleBase" id="RU362118"/>
    </source>
</evidence>
<sequence>MPNILEKNEHIERIFHSGLLNTPQKGLVEKYYPNGIGTVFSFKLKGTVENTRKLLNSVKLFTYLPNVGDNRSLIVNPSGTTHREVPEDERKRQNISDNLVRLSIGLEDAGDLIQDLAQAIKQAFKE</sequence>
<comment type="caution">
    <text evidence="6">The sequence shown here is derived from an EMBL/GenBank/DDBJ whole genome shotgun (WGS) entry which is preliminary data.</text>
</comment>
<dbReference type="Proteomes" id="UP000050898">
    <property type="component" value="Unassembled WGS sequence"/>
</dbReference>
<dbReference type="EMBL" id="AYYH01000043">
    <property type="protein sequence ID" value="KRN08883.1"/>
    <property type="molecule type" value="Genomic_DNA"/>
</dbReference>
<keyword evidence="3" id="KW-0808">Transferase</keyword>
<dbReference type="InterPro" id="IPR000277">
    <property type="entry name" value="Cys/Met-Metab_PyrdxlP-dep_enz"/>
</dbReference>
<keyword evidence="4 5" id="KW-0663">Pyridoxal phosphate</keyword>
<dbReference type="PANTHER" id="PTHR43797">
    <property type="entry name" value="HOMOCYSTEINE/CYSTEINE SYNTHASE"/>
    <property type="match status" value="1"/>
</dbReference>
<dbReference type="GO" id="GO:0071269">
    <property type="term" value="P:L-homocysteine biosynthetic process"/>
    <property type="evidence" value="ECO:0007669"/>
    <property type="project" value="TreeGrafter"/>
</dbReference>
<reference evidence="6 7" key="1">
    <citation type="journal article" date="2015" name="Genome Announc.">
        <title>Expanding the biotechnology potential of lactobacilli through comparative genomics of 213 strains and associated genera.</title>
        <authorList>
            <person name="Sun Z."/>
            <person name="Harris H.M."/>
            <person name="McCann A."/>
            <person name="Guo C."/>
            <person name="Argimon S."/>
            <person name="Zhang W."/>
            <person name="Yang X."/>
            <person name="Jeffery I.B."/>
            <person name="Cooney J.C."/>
            <person name="Kagawa T.F."/>
            <person name="Liu W."/>
            <person name="Song Y."/>
            <person name="Salvetti E."/>
            <person name="Wrobel A."/>
            <person name="Rasinkangas P."/>
            <person name="Parkhill J."/>
            <person name="Rea M.C."/>
            <person name="O'Sullivan O."/>
            <person name="Ritari J."/>
            <person name="Douillard F.P."/>
            <person name="Paul Ross R."/>
            <person name="Yang R."/>
            <person name="Briner A.E."/>
            <person name="Felis G.E."/>
            <person name="de Vos W.M."/>
            <person name="Barrangou R."/>
            <person name="Klaenhammer T.R."/>
            <person name="Caufield P.W."/>
            <person name="Cui Y."/>
            <person name="Zhang H."/>
            <person name="O'Toole P.W."/>
        </authorList>
    </citation>
    <scope>NUCLEOTIDE SEQUENCE [LARGE SCALE GENOMIC DNA]</scope>
    <source>
        <strain evidence="6 7">DSM 20444</strain>
    </source>
</reference>
<dbReference type="Pfam" id="PF01053">
    <property type="entry name" value="Cys_Met_Meta_PP"/>
    <property type="match status" value="1"/>
</dbReference>
<comment type="similarity">
    <text evidence="2 5">Belongs to the trans-sulfuration enzymes family.</text>
</comment>
<dbReference type="InterPro" id="IPR015422">
    <property type="entry name" value="PyrdxlP-dep_Trfase_small"/>
</dbReference>
<dbReference type="InterPro" id="IPR015424">
    <property type="entry name" value="PyrdxlP-dep_Trfase"/>
</dbReference>
<dbReference type="GO" id="GO:0030170">
    <property type="term" value="F:pyridoxal phosphate binding"/>
    <property type="evidence" value="ECO:0007669"/>
    <property type="project" value="InterPro"/>
</dbReference>
<comment type="cofactor">
    <cofactor evidence="1 5">
        <name>pyridoxal 5'-phosphate</name>
        <dbReference type="ChEBI" id="CHEBI:597326"/>
    </cofactor>
</comment>
<dbReference type="Gene3D" id="3.90.1150.10">
    <property type="entry name" value="Aspartate Aminotransferase, domain 1"/>
    <property type="match status" value="1"/>
</dbReference>
<keyword evidence="7" id="KW-1185">Reference proteome</keyword>
<evidence type="ECO:0000256" key="1">
    <source>
        <dbReference type="ARBA" id="ARBA00001933"/>
    </source>
</evidence>
<dbReference type="GO" id="GO:0006535">
    <property type="term" value="P:cysteine biosynthetic process from serine"/>
    <property type="evidence" value="ECO:0007669"/>
    <property type="project" value="TreeGrafter"/>
</dbReference>
<protein>
    <submittedName>
        <fullName evidence="6">Cysteine synthase</fullName>
    </submittedName>
</protein>
<dbReference type="PATRIC" id="fig|1046596.6.peg.1788"/>
<name>J1F0D4_9LACO</name>
<dbReference type="GO" id="GO:0005737">
    <property type="term" value="C:cytoplasm"/>
    <property type="evidence" value="ECO:0007669"/>
    <property type="project" value="TreeGrafter"/>
</dbReference>
<dbReference type="PANTHER" id="PTHR43797:SF2">
    <property type="entry name" value="HOMOCYSTEINE_CYSTEINE SYNTHASE"/>
    <property type="match status" value="1"/>
</dbReference>
<dbReference type="SUPFAM" id="SSF53383">
    <property type="entry name" value="PLP-dependent transferases"/>
    <property type="match status" value="1"/>
</dbReference>
<dbReference type="GO" id="GO:0004124">
    <property type="term" value="F:cysteine synthase activity"/>
    <property type="evidence" value="ECO:0007669"/>
    <property type="project" value="TreeGrafter"/>
</dbReference>
<gene>
    <name evidence="6" type="ORF">FD00_GL001700</name>
</gene>
<evidence type="ECO:0000256" key="4">
    <source>
        <dbReference type="ARBA" id="ARBA00022898"/>
    </source>
</evidence>
<dbReference type="AlphaFoldDB" id="J1F0D4"/>
<organism evidence="6 7">
    <name type="scientific">Liquorilactobacillus mali KCTC 3596 = DSM 20444</name>
    <dbReference type="NCBI Taxonomy" id="1046596"/>
    <lineage>
        <taxon>Bacteria</taxon>
        <taxon>Bacillati</taxon>
        <taxon>Bacillota</taxon>
        <taxon>Bacilli</taxon>
        <taxon>Lactobacillales</taxon>
        <taxon>Lactobacillaceae</taxon>
        <taxon>Liquorilactobacillus</taxon>
    </lineage>
</organism>
<dbReference type="GeneID" id="98317677"/>
<evidence type="ECO:0000313" key="6">
    <source>
        <dbReference type="EMBL" id="KRN08883.1"/>
    </source>
</evidence>
<dbReference type="GO" id="GO:0003961">
    <property type="term" value="F:O-acetylhomoserine aminocarboxypropyltransferase activity"/>
    <property type="evidence" value="ECO:0007669"/>
    <property type="project" value="TreeGrafter"/>
</dbReference>
<dbReference type="InterPro" id="IPR006235">
    <property type="entry name" value="OAc-hSer/O-AcSer_sulfhydrylase"/>
</dbReference>
<dbReference type="RefSeq" id="WP_003691409.1">
    <property type="nucleotide sequence ID" value="NZ_AKKT01000186.1"/>
</dbReference>
<evidence type="ECO:0000256" key="2">
    <source>
        <dbReference type="ARBA" id="ARBA00009077"/>
    </source>
</evidence>
<dbReference type="OrthoDB" id="9805807at2"/>
<evidence type="ECO:0000313" key="7">
    <source>
        <dbReference type="Proteomes" id="UP000050898"/>
    </source>
</evidence>
<dbReference type="GO" id="GO:0019346">
    <property type="term" value="P:transsulfuration"/>
    <property type="evidence" value="ECO:0007669"/>
    <property type="project" value="InterPro"/>
</dbReference>
<accession>J1F0D4</accession>
<proteinExistence type="inferred from homology"/>